<comment type="caution">
    <text evidence="13">The sequence shown here is derived from an EMBL/GenBank/DDBJ whole genome shotgun (WGS) entry which is preliminary data.</text>
</comment>
<dbReference type="SUPFAM" id="SSF54631">
    <property type="entry name" value="CBS-domain pair"/>
    <property type="match status" value="1"/>
</dbReference>
<evidence type="ECO:0000256" key="5">
    <source>
        <dbReference type="ARBA" id="ARBA00022989"/>
    </source>
</evidence>
<gene>
    <name evidence="13" type="ORF">H9661_16955</name>
</gene>
<dbReference type="PANTHER" id="PTHR22777">
    <property type="entry name" value="HEMOLYSIN-RELATED"/>
    <property type="match status" value="1"/>
</dbReference>
<dbReference type="PROSITE" id="PS51846">
    <property type="entry name" value="CNNM"/>
    <property type="match status" value="1"/>
</dbReference>
<comment type="similarity">
    <text evidence="2">Belongs to the UPF0053 family.</text>
</comment>
<evidence type="ECO:0000256" key="7">
    <source>
        <dbReference type="ARBA" id="ARBA00023136"/>
    </source>
</evidence>
<dbReference type="PANTHER" id="PTHR22777:SF17">
    <property type="entry name" value="UPF0053 PROTEIN SLL0260"/>
    <property type="match status" value="1"/>
</dbReference>
<dbReference type="Pfam" id="PF01595">
    <property type="entry name" value="CNNM"/>
    <property type="match status" value="1"/>
</dbReference>
<dbReference type="InterPro" id="IPR016169">
    <property type="entry name" value="FAD-bd_PCMH_sub2"/>
</dbReference>
<name>A0ABR8PY45_9CLOT</name>
<evidence type="ECO:0000313" key="13">
    <source>
        <dbReference type="EMBL" id="MBD7913044.1"/>
    </source>
</evidence>
<comment type="subcellular location">
    <subcellularLocation>
        <location evidence="1">Membrane</location>
        <topology evidence="1">Multi-pass membrane protein</topology>
    </subcellularLocation>
</comment>
<feature type="transmembrane region" description="Helical" evidence="10">
    <location>
        <begin position="67"/>
        <end position="89"/>
    </location>
</feature>
<dbReference type="Gene3D" id="3.30.465.10">
    <property type="match status" value="1"/>
</dbReference>
<dbReference type="InterPro" id="IPR044751">
    <property type="entry name" value="Ion_transp-like_CBS"/>
</dbReference>
<dbReference type="Proteomes" id="UP000627781">
    <property type="component" value="Unassembled WGS sequence"/>
</dbReference>
<dbReference type="InterPro" id="IPR005170">
    <property type="entry name" value="Transptr-assoc_dom"/>
</dbReference>
<evidence type="ECO:0000256" key="3">
    <source>
        <dbReference type="ARBA" id="ARBA00022692"/>
    </source>
</evidence>
<keyword evidence="14" id="KW-1185">Reference proteome</keyword>
<feature type="transmembrane region" description="Helical" evidence="10">
    <location>
        <begin position="12"/>
        <end position="36"/>
    </location>
</feature>
<keyword evidence="5 9" id="KW-1133">Transmembrane helix</keyword>
<dbReference type="InterPro" id="IPR036318">
    <property type="entry name" value="FAD-bd_PCMH-like_sf"/>
</dbReference>
<proteinExistence type="inferred from homology"/>
<evidence type="ECO:0000313" key="14">
    <source>
        <dbReference type="Proteomes" id="UP000627781"/>
    </source>
</evidence>
<keyword evidence="4" id="KW-0677">Repeat</keyword>
<feature type="transmembrane region" description="Helical" evidence="10">
    <location>
        <begin position="141"/>
        <end position="160"/>
    </location>
</feature>
<feature type="domain" description="CNNM transmembrane" evidence="12">
    <location>
        <begin position="7"/>
        <end position="207"/>
    </location>
</feature>
<evidence type="ECO:0000256" key="10">
    <source>
        <dbReference type="SAM" id="Phobius"/>
    </source>
</evidence>
<sequence>MDEGPGPNASNISYILLLVALTLINAFFAAAEMAIVSVNKNKLKMLANEGNKKAKVVCKLIEEPTKFLSTIQVGITLAGFFASASAATGVSKKLGELLISLNISYGEEIAFIGVTIILSYFTLVFGELFPKRLALNNSENIAMSFVGPIMLISKVLSPFIKILAVSTNFLVKITGLNKDYLNEKVTKEEIKSILEEGQVSGTINENEKEMIDGILEFDDKRAEKVMTPRTEVYCIDIEDTLDDYIDELLEKRYTRIPVYEGNIDNIIGILYMKDFLIEAKKKGFENVDLRDILIEPSFVPECKRVKDLFKEMKASKSKLAIIIDEYGGFSGIVTIEDLVEEIMGEINDEYDIEEEDIVQIGENSFLAQGTMPLEDLEEKLDIDFKTEDIDTLSGFLINTIGKIPSEENEKVIEYDGVIFKVHEVNEKRIEKVIIQLNVDNIRNDNELIINN</sequence>
<keyword evidence="6 8" id="KW-0129">CBS domain</keyword>
<evidence type="ECO:0000256" key="4">
    <source>
        <dbReference type="ARBA" id="ARBA00022737"/>
    </source>
</evidence>
<evidence type="ECO:0000256" key="2">
    <source>
        <dbReference type="ARBA" id="ARBA00006337"/>
    </source>
</evidence>
<reference evidence="13 14" key="1">
    <citation type="submission" date="2020-08" db="EMBL/GenBank/DDBJ databases">
        <title>A Genomic Blueprint of the Chicken Gut Microbiome.</title>
        <authorList>
            <person name="Gilroy R."/>
            <person name="Ravi A."/>
            <person name="Getino M."/>
            <person name="Pursley I."/>
            <person name="Horton D.L."/>
            <person name="Alikhan N.-F."/>
            <person name="Baker D."/>
            <person name="Gharbi K."/>
            <person name="Hall N."/>
            <person name="Watson M."/>
            <person name="Adriaenssens E.M."/>
            <person name="Foster-Nyarko E."/>
            <person name="Jarju S."/>
            <person name="Secka A."/>
            <person name="Antonio M."/>
            <person name="Oren A."/>
            <person name="Chaudhuri R."/>
            <person name="La Ragione R.M."/>
            <person name="Hildebrand F."/>
            <person name="Pallen M.J."/>
        </authorList>
    </citation>
    <scope>NUCLEOTIDE SEQUENCE [LARGE SCALE GENOMIC DNA]</scope>
    <source>
        <strain evidence="13 14">Sa3CVN1</strain>
    </source>
</reference>
<keyword evidence="7 9" id="KW-0472">Membrane</keyword>
<dbReference type="Gene3D" id="3.10.580.10">
    <property type="entry name" value="CBS-domain"/>
    <property type="match status" value="1"/>
</dbReference>
<dbReference type="InterPro" id="IPR002550">
    <property type="entry name" value="CNNM"/>
</dbReference>
<evidence type="ECO:0000259" key="12">
    <source>
        <dbReference type="PROSITE" id="PS51846"/>
    </source>
</evidence>
<dbReference type="Pfam" id="PF00571">
    <property type="entry name" value="CBS"/>
    <property type="match status" value="2"/>
</dbReference>
<dbReference type="SUPFAM" id="SSF56176">
    <property type="entry name" value="FAD-binding/transporter-associated domain-like"/>
    <property type="match status" value="1"/>
</dbReference>
<dbReference type="RefSeq" id="WP_143318136.1">
    <property type="nucleotide sequence ID" value="NZ_JACSRA010000033.1"/>
</dbReference>
<protein>
    <submittedName>
        <fullName evidence="13">HlyC/CorC family transporter</fullName>
    </submittedName>
</protein>
<dbReference type="CDD" id="cd04590">
    <property type="entry name" value="CBS_pair_CorC_HlyC_assoc"/>
    <property type="match status" value="1"/>
</dbReference>
<feature type="transmembrane region" description="Helical" evidence="10">
    <location>
        <begin position="109"/>
        <end position="129"/>
    </location>
</feature>
<dbReference type="PROSITE" id="PS51371">
    <property type="entry name" value="CBS"/>
    <property type="match status" value="2"/>
</dbReference>
<evidence type="ECO:0000256" key="1">
    <source>
        <dbReference type="ARBA" id="ARBA00004141"/>
    </source>
</evidence>
<dbReference type="InterPro" id="IPR046342">
    <property type="entry name" value="CBS_dom_sf"/>
</dbReference>
<feature type="domain" description="CBS" evidence="11">
    <location>
        <begin position="292"/>
        <end position="349"/>
    </location>
</feature>
<evidence type="ECO:0000256" key="8">
    <source>
        <dbReference type="PROSITE-ProRule" id="PRU00703"/>
    </source>
</evidence>
<evidence type="ECO:0000259" key="11">
    <source>
        <dbReference type="PROSITE" id="PS51371"/>
    </source>
</evidence>
<evidence type="ECO:0000256" key="9">
    <source>
        <dbReference type="PROSITE-ProRule" id="PRU01193"/>
    </source>
</evidence>
<dbReference type="SMART" id="SM01091">
    <property type="entry name" value="CorC_HlyC"/>
    <property type="match status" value="1"/>
</dbReference>
<accession>A0ABR8PY45</accession>
<dbReference type="Pfam" id="PF03471">
    <property type="entry name" value="CorC_HlyC"/>
    <property type="match status" value="1"/>
</dbReference>
<evidence type="ECO:0000256" key="6">
    <source>
        <dbReference type="ARBA" id="ARBA00023122"/>
    </source>
</evidence>
<keyword evidence="3 9" id="KW-0812">Transmembrane</keyword>
<dbReference type="EMBL" id="JACSRA010000033">
    <property type="protein sequence ID" value="MBD7913044.1"/>
    <property type="molecule type" value="Genomic_DNA"/>
</dbReference>
<dbReference type="InterPro" id="IPR000644">
    <property type="entry name" value="CBS_dom"/>
</dbReference>
<organism evidence="13 14">
    <name type="scientific">Clostridium cibarium</name>
    <dbReference type="NCBI Taxonomy" id="2762247"/>
    <lineage>
        <taxon>Bacteria</taxon>
        <taxon>Bacillati</taxon>
        <taxon>Bacillota</taxon>
        <taxon>Clostridia</taxon>
        <taxon>Eubacteriales</taxon>
        <taxon>Clostridiaceae</taxon>
        <taxon>Clostridium</taxon>
    </lineage>
</organism>
<feature type="domain" description="CBS" evidence="11">
    <location>
        <begin position="226"/>
        <end position="289"/>
    </location>
</feature>